<keyword evidence="1" id="KW-0472">Membrane</keyword>
<dbReference type="AlphaFoldDB" id="A0A841FUX0"/>
<organism evidence="2 3">
    <name type="scientific">Phytomonospora endophytica</name>
    <dbReference type="NCBI Taxonomy" id="714109"/>
    <lineage>
        <taxon>Bacteria</taxon>
        <taxon>Bacillati</taxon>
        <taxon>Actinomycetota</taxon>
        <taxon>Actinomycetes</taxon>
        <taxon>Micromonosporales</taxon>
        <taxon>Micromonosporaceae</taxon>
        <taxon>Phytomonospora</taxon>
    </lineage>
</organism>
<dbReference type="Proteomes" id="UP000548476">
    <property type="component" value="Unassembled WGS sequence"/>
</dbReference>
<protein>
    <submittedName>
        <fullName evidence="2">Putative membrane protein</fullName>
    </submittedName>
</protein>
<keyword evidence="3" id="KW-1185">Reference proteome</keyword>
<accession>A0A841FUX0</accession>
<dbReference type="RefSeq" id="WP_184789958.1">
    <property type="nucleotide sequence ID" value="NZ_BONT01000106.1"/>
</dbReference>
<proteinExistence type="predicted"/>
<keyword evidence="1" id="KW-0812">Transmembrane</keyword>
<comment type="caution">
    <text evidence="2">The sequence shown here is derived from an EMBL/GenBank/DDBJ whole genome shotgun (WGS) entry which is preliminary data.</text>
</comment>
<dbReference type="Pfam" id="PF06993">
    <property type="entry name" value="DUF1304"/>
    <property type="match status" value="1"/>
</dbReference>
<reference evidence="2 3" key="1">
    <citation type="submission" date="2020-08" db="EMBL/GenBank/DDBJ databases">
        <title>Genomic Encyclopedia of Type Strains, Phase IV (KMG-IV): sequencing the most valuable type-strain genomes for metagenomic binning, comparative biology and taxonomic classification.</title>
        <authorList>
            <person name="Goeker M."/>
        </authorList>
    </citation>
    <scope>NUCLEOTIDE SEQUENCE [LARGE SCALE GENOMIC DNA]</scope>
    <source>
        <strain evidence="2 3">YIM 65646</strain>
    </source>
</reference>
<feature type="transmembrane region" description="Helical" evidence="1">
    <location>
        <begin position="80"/>
        <end position="101"/>
    </location>
</feature>
<dbReference type="EMBL" id="JACHGT010000011">
    <property type="protein sequence ID" value="MBB6037137.1"/>
    <property type="molecule type" value="Genomic_DNA"/>
</dbReference>
<evidence type="ECO:0000256" key="1">
    <source>
        <dbReference type="SAM" id="Phobius"/>
    </source>
</evidence>
<feature type="transmembrane region" description="Helical" evidence="1">
    <location>
        <begin position="56"/>
        <end position="74"/>
    </location>
</feature>
<sequence length="128" mass="13587">MNVFAQVFAGVAGIVHVLIFVLESVRFPRDPKVQANFRVAPEDVNAVRPWAFNQGFYNLFLGLGVLFGLTRIWAGDDPAGKALAGFACACMLGAAVVLVATDRRMLRGALVQGVAPLLALLVMTASAV</sequence>
<feature type="transmembrane region" description="Helical" evidence="1">
    <location>
        <begin position="108"/>
        <end position="127"/>
    </location>
</feature>
<keyword evidence="1" id="KW-1133">Transmembrane helix</keyword>
<dbReference type="InterPro" id="IPR009732">
    <property type="entry name" value="DUF1304"/>
</dbReference>
<feature type="transmembrane region" description="Helical" evidence="1">
    <location>
        <begin position="6"/>
        <end position="25"/>
    </location>
</feature>
<name>A0A841FUX0_9ACTN</name>
<evidence type="ECO:0000313" key="3">
    <source>
        <dbReference type="Proteomes" id="UP000548476"/>
    </source>
</evidence>
<gene>
    <name evidence="2" type="ORF">HNR73_005010</name>
</gene>
<evidence type="ECO:0000313" key="2">
    <source>
        <dbReference type="EMBL" id="MBB6037137.1"/>
    </source>
</evidence>